<dbReference type="AlphaFoldDB" id="A0A183AYB1"/>
<reference evidence="3" key="1">
    <citation type="submission" date="2016-06" db="UniProtKB">
        <authorList>
            <consortium name="WormBaseParasite"/>
        </authorList>
    </citation>
    <scope>IDENTIFICATION</scope>
</reference>
<evidence type="ECO:0000313" key="1">
    <source>
        <dbReference type="EMBL" id="VDP89158.1"/>
    </source>
</evidence>
<sequence length="95" mass="10222">MTDAYCTLSLCLLIFAHPNQLPSGLLYSDGSLPACILGARTVAAKHSACMFLVPPTAIVHALTALCDSSSESLKSNRSENYTPSMLHMNDYLEES</sequence>
<keyword evidence="2" id="KW-1185">Reference proteome</keyword>
<reference evidence="1 2" key="2">
    <citation type="submission" date="2018-11" db="EMBL/GenBank/DDBJ databases">
        <authorList>
            <consortium name="Pathogen Informatics"/>
        </authorList>
    </citation>
    <scope>NUCLEOTIDE SEQUENCE [LARGE SCALE GENOMIC DNA]</scope>
    <source>
        <strain evidence="1 2">Egypt</strain>
    </source>
</reference>
<proteinExistence type="predicted"/>
<dbReference type="EMBL" id="UZAN01051832">
    <property type="protein sequence ID" value="VDP89158.1"/>
    <property type="molecule type" value="Genomic_DNA"/>
</dbReference>
<dbReference type="WBParaSite" id="ECPE_0001198101-mRNA-1">
    <property type="protein sequence ID" value="ECPE_0001198101-mRNA-1"/>
    <property type="gene ID" value="ECPE_0001198101"/>
</dbReference>
<accession>A0A183AYB1</accession>
<name>A0A183AYB1_9TREM</name>
<evidence type="ECO:0000313" key="3">
    <source>
        <dbReference type="WBParaSite" id="ECPE_0001198101-mRNA-1"/>
    </source>
</evidence>
<dbReference type="Proteomes" id="UP000272942">
    <property type="component" value="Unassembled WGS sequence"/>
</dbReference>
<gene>
    <name evidence="1" type="ORF">ECPE_LOCUS11947</name>
</gene>
<evidence type="ECO:0000313" key="2">
    <source>
        <dbReference type="Proteomes" id="UP000272942"/>
    </source>
</evidence>
<protein>
    <submittedName>
        <fullName evidence="3">Secreted protein</fullName>
    </submittedName>
</protein>
<organism evidence="3">
    <name type="scientific">Echinostoma caproni</name>
    <dbReference type="NCBI Taxonomy" id="27848"/>
    <lineage>
        <taxon>Eukaryota</taxon>
        <taxon>Metazoa</taxon>
        <taxon>Spiralia</taxon>
        <taxon>Lophotrochozoa</taxon>
        <taxon>Platyhelminthes</taxon>
        <taxon>Trematoda</taxon>
        <taxon>Digenea</taxon>
        <taxon>Plagiorchiida</taxon>
        <taxon>Echinostomata</taxon>
        <taxon>Echinostomatoidea</taxon>
        <taxon>Echinostomatidae</taxon>
        <taxon>Echinostoma</taxon>
    </lineage>
</organism>